<organism evidence="1 2">
    <name type="scientific">Romanomermis culicivorax</name>
    <name type="common">Nematode worm</name>
    <dbReference type="NCBI Taxonomy" id="13658"/>
    <lineage>
        <taxon>Eukaryota</taxon>
        <taxon>Metazoa</taxon>
        <taxon>Ecdysozoa</taxon>
        <taxon>Nematoda</taxon>
        <taxon>Enoplea</taxon>
        <taxon>Dorylaimia</taxon>
        <taxon>Mermithida</taxon>
        <taxon>Mermithoidea</taxon>
        <taxon>Mermithidae</taxon>
        <taxon>Romanomermis</taxon>
    </lineage>
</organism>
<evidence type="ECO:0000313" key="1">
    <source>
        <dbReference type="Proteomes" id="UP000887565"/>
    </source>
</evidence>
<name>A0A915IA13_ROMCU</name>
<accession>A0A915IA13</accession>
<keyword evidence="1" id="KW-1185">Reference proteome</keyword>
<proteinExistence type="predicted"/>
<dbReference type="AlphaFoldDB" id="A0A915IA13"/>
<reference evidence="2" key="1">
    <citation type="submission" date="2022-11" db="UniProtKB">
        <authorList>
            <consortium name="WormBaseParasite"/>
        </authorList>
    </citation>
    <scope>IDENTIFICATION</scope>
</reference>
<dbReference type="WBParaSite" id="nRc.2.0.1.t10613-RA">
    <property type="protein sequence ID" value="nRc.2.0.1.t10613-RA"/>
    <property type="gene ID" value="nRc.2.0.1.g10613"/>
</dbReference>
<evidence type="ECO:0000313" key="2">
    <source>
        <dbReference type="WBParaSite" id="nRc.2.0.1.t10613-RA"/>
    </source>
</evidence>
<protein>
    <submittedName>
        <fullName evidence="2">Uncharacterized protein</fullName>
    </submittedName>
</protein>
<sequence>MHQLKRIYSTCNVFWRSQRLLYDQGNVDLISKALDDSKIRIRPSFFDRYIGNRLDQNGLLS</sequence>
<dbReference type="Proteomes" id="UP000887565">
    <property type="component" value="Unplaced"/>
</dbReference>